<organism evidence="1 2">
    <name type="scientific">Naganishia adeliensis</name>
    <dbReference type="NCBI Taxonomy" id="92952"/>
    <lineage>
        <taxon>Eukaryota</taxon>
        <taxon>Fungi</taxon>
        <taxon>Dikarya</taxon>
        <taxon>Basidiomycota</taxon>
        <taxon>Agaricomycotina</taxon>
        <taxon>Tremellomycetes</taxon>
        <taxon>Filobasidiales</taxon>
        <taxon>Filobasidiaceae</taxon>
        <taxon>Naganishia</taxon>
    </lineage>
</organism>
<gene>
    <name evidence="1" type="ORF">QFC20_000011</name>
</gene>
<reference evidence="1" key="1">
    <citation type="submission" date="2023-04" db="EMBL/GenBank/DDBJ databases">
        <title>Draft Genome sequencing of Naganishia species isolated from polar environments using Oxford Nanopore Technology.</title>
        <authorList>
            <person name="Leo P."/>
            <person name="Venkateswaran K."/>
        </authorList>
    </citation>
    <scope>NUCLEOTIDE SEQUENCE</scope>
    <source>
        <strain evidence="1">MNA-CCFEE 5262</strain>
    </source>
</reference>
<proteinExistence type="predicted"/>
<keyword evidence="2" id="KW-1185">Reference proteome</keyword>
<dbReference type="Proteomes" id="UP001230649">
    <property type="component" value="Unassembled WGS sequence"/>
</dbReference>
<sequence>MSNTPRTLIRSAKPSEYSTLGGLHASAFSQDPMYNLFWSAVDPSAVLDWVWGARAKASVEKGSDTVLVMQRVNSEEIVGVTWYKTYIRVDPPKFLDLAVPEGFNLEEYTKKEIPMQDWLRGLTDEYGEFPCTPPFYMKLGFKEVAPPIKLADGTVEGTNMMLLELFPCVQK</sequence>
<comment type="caution">
    <text evidence="1">The sequence shown here is derived from an EMBL/GenBank/DDBJ whole genome shotgun (WGS) entry which is preliminary data.</text>
</comment>
<name>A0ACC2X1U5_9TREE</name>
<evidence type="ECO:0000313" key="2">
    <source>
        <dbReference type="Proteomes" id="UP001230649"/>
    </source>
</evidence>
<protein>
    <submittedName>
        <fullName evidence="1">Uncharacterized protein</fullName>
    </submittedName>
</protein>
<dbReference type="EMBL" id="JASBWS010000001">
    <property type="protein sequence ID" value="KAJ9117733.1"/>
    <property type="molecule type" value="Genomic_DNA"/>
</dbReference>
<accession>A0ACC2X1U5</accession>
<evidence type="ECO:0000313" key="1">
    <source>
        <dbReference type="EMBL" id="KAJ9117733.1"/>
    </source>
</evidence>